<evidence type="ECO:0000313" key="1">
    <source>
        <dbReference type="EMBL" id="QKF94462.1"/>
    </source>
</evidence>
<dbReference type="EMBL" id="MT418680">
    <property type="protein sequence ID" value="QKF94462.1"/>
    <property type="molecule type" value="Genomic_DNA"/>
</dbReference>
<name>A0A7D3R1F8_9VIRU</name>
<dbReference type="SUPFAM" id="SSF52540">
    <property type="entry name" value="P-loop containing nucleoside triphosphate hydrolases"/>
    <property type="match status" value="1"/>
</dbReference>
<organism evidence="1 2">
    <name type="scientific">Fadolivirus FV1/VV64</name>
    <dbReference type="NCBI Taxonomy" id="3070911"/>
    <lineage>
        <taxon>Viruses</taxon>
        <taxon>Varidnaviria</taxon>
        <taxon>Bamfordvirae</taxon>
        <taxon>Nucleocytoviricota</taxon>
        <taxon>Megaviricetes</taxon>
        <taxon>Imitervirales</taxon>
        <taxon>Mimiviridae</taxon>
        <taxon>Klosneuvirinae</taxon>
        <taxon>Fadolivirus</taxon>
        <taxon>Fadolivirus algeromassiliense</taxon>
    </lineage>
</organism>
<evidence type="ECO:0000313" key="2">
    <source>
        <dbReference type="Proteomes" id="UP001162001"/>
    </source>
</evidence>
<evidence type="ECO:0008006" key="3">
    <source>
        <dbReference type="Google" id="ProtNLM"/>
    </source>
</evidence>
<accession>A0A7D3R1F8</accession>
<dbReference type="InterPro" id="IPR027417">
    <property type="entry name" value="P-loop_NTPase"/>
</dbReference>
<reference evidence="1 2" key="1">
    <citation type="submission" date="2020-04" db="EMBL/GenBank/DDBJ databases">
        <title>Advantages and limits of metagenomic assembly and binning of a giant virus.</title>
        <authorList>
            <person name="Schulz F."/>
            <person name="Andreani J."/>
            <person name="Francis R."/>
            <person name="Boudjemaa H."/>
            <person name="Bou Khalil J.Y."/>
            <person name="Lee J."/>
            <person name="La Scola B."/>
            <person name="Woyke T."/>
        </authorList>
    </citation>
    <scope>NUCLEOTIDE SEQUENCE [LARGE SCALE GENOMIC DNA]</scope>
    <source>
        <strain evidence="1 2">FV1/VV64</strain>
    </source>
</reference>
<dbReference type="Proteomes" id="UP001162001">
    <property type="component" value="Segment"/>
</dbReference>
<protein>
    <recommendedName>
        <fullName evidence="3">Sulfotransferase domain-containing protein</fullName>
    </recommendedName>
</protein>
<keyword evidence="2" id="KW-1185">Reference proteome</keyword>
<dbReference type="Gene3D" id="3.40.50.300">
    <property type="entry name" value="P-loop containing nucleotide triphosphate hydrolases"/>
    <property type="match status" value="1"/>
</dbReference>
<sequence>MNNSKIIITGTGRAGTTFLMRLFTLLKLSTGFSPETMNAYIHKNCNAGLERSNLNTSVKIIKNPTFMTQIQTFVNQKHKIELVIVPMRDLNESAQSRVNNGKKAGGLFNATDLKSQVAYYNKALDILKTDCNKNNIPILFIEFNKMISNSEYLFNLLKPVINNISFQAFNDAYIRASEMSKPKNK</sequence>
<gene>
    <name evidence="1" type="ORF">Fadolivirus_1_1004</name>
</gene>
<proteinExistence type="predicted"/>